<gene>
    <name evidence="1" type="ordered locus">Tgr7_1566</name>
</gene>
<sequence length="202" mass="22052">MLSLPAQARDVVVLGIFPDRAMLEVDGKRQVMRVGERSEEGVHLLSTDSRAGHVVLDINGQRRQVALGGRAGGNFQARESARAQIYADSRGSYTTTGSINGRTITFLVDTGATSIAMSSNEAQRLGIDYTRGQLTQARTASGTTFAYEVTLDRVRVGEIEQRNVRAMVLPGNSPHIALLGMTFLSRVEMRNEGQALILEQRF</sequence>
<dbReference type="eggNOG" id="COG3577">
    <property type="taxonomic scope" value="Bacteria"/>
</dbReference>
<dbReference type="InterPro" id="IPR011969">
    <property type="entry name" value="Clan_AA_Asp_peptidase_C"/>
</dbReference>
<evidence type="ECO:0000313" key="2">
    <source>
        <dbReference type="Proteomes" id="UP000002383"/>
    </source>
</evidence>
<accession>B8GRU6</accession>
<dbReference type="STRING" id="396588.Tgr7_1566"/>
<dbReference type="HOGENOM" id="CLU_104576_0_0_6"/>
<dbReference type="InterPro" id="IPR034122">
    <property type="entry name" value="Retropepsin-like_bacterial"/>
</dbReference>
<dbReference type="Gene3D" id="2.40.70.10">
    <property type="entry name" value="Acid Proteases"/>
    <property type="match status" value="1"/>
</dbReference>
<evidence type="ECO:0000313" key="1">
    <source>
        <dbReference type="EMBL" id="ACL72650.1"/>
    </source>
</evidence>
<dbReference type="AlphaFoldDB" id="B8GRU6"/>
<dbReference type="Proteomes" id="UP000002383">
    <property type="component" value="Chromosome"/>
</dbReference>
<reference evidence="1 2" key="1">
    <citation type="journal article" date="2011" name="Stand. Genomic Sci.">
        <title>Complete genome sequence of 'Thioalkalivibrio sulfidophilus' HL-EbGr7.</title>
        <authorList>
            <person name="Muyzer G."/>
            <person name="Sorokin D.Y."/>
            <person name="Mavromatis K."/>
            <person name="Lapidus A."/>
            <person name="Clum A."/>
            <person name="Ivanova N."/>
            <person name="Pati A."/>
            <person name="d'Haeseleer P."/>
            <person name="Woyke T."/>
            <person name="Kyrpides N.C."/>
        </authorList>
    </citation>
    <scope>NUCLEOTIDE SEQUENCE [LARGE SCALE GENOMIC DNA]</scope>
    <source>
        <strain evidence="1 2">HL-EbGR7</strain>
    </source>
</reference>
<name>B8GRU6_THISH</name>
<dbReference type="GO" id="GO:0004190">
    <property type="term" value="F:aspartic-type endopeptidase activity"/>
    <property type="evidence" value="ECO:0007669"/>
    <property type="project" value="InterPro"/>
</dbReference>
<proteinExistence type="predicted"/>
<dbReference type="SUPFAM" id="SSF50630">
    <property type="entry name" value="Acid proteases"/>
    <property type="match status" value="1"/>
</dbReference>
<dbReference type="Pfam" id="PF13975">
    <property type="entry name" value="gag-asp_proteas"/>
    <property type="match status" value="1"/>
</dbReference>
<dbReference type="EMBL" id="CP001339">
    <property type="protein sequence ID" value="ACL72650.1"/>
    <property type="molecule type" value="Genomic_DNA"/>
</dbReference>
<keyword evidence="1" id="KW-0378">Hydrolase</keyword>
<keyword evidence="2" id="KW-1185">Reference proteome</keyword>
<organism evidence="1 2">
    <name type="scientific">Thioalkalivibrio sulfidiphilus (strain HL-EbGR7)</name>
    <dbReference type="NCBI Taxonomy" id="396588"/>
    <lineage>
        <taxon>Bacteria</taxon>
        <taxon>Pseudomonadati</taxon>
        <taxon>Pseudomonadota</taxon>
        <taxon>Gammaproteobacteria</taxon>
        <taxon>Chromatiales</taxon>
        <taxon>Ectothiorhodospiraceae</taxon>
        <taxon>Thioalkalivibrio</taxon>
    </lineage>
</organism>
<dbReference type="CDD" id="cd05483">
    <property type="entry name" value="retropepsin_like_bacteria"/>
    <property type="match status" value="1"/>
</dbReference>
<protein>
    <submittedName>
        <fullName evidence="1">Aspartyl protease-like protein</fullName>
    </submittedName>
</protein>
<dbReference type="KEGG" id="tgr:Tgr7_1566"/>
<keyword evidence="1" id="KW-0645">Protease</keyword>
<dbReference type="GO" id="GO:0006508">
    <property type="term" value="P:proteolysis"/>
    <property type="evidence" value="ECO:0007669"/>
    <property type="project" value="UniProtKB-KW"/>
</dbReference>
<dbReference type="PROSITE" id="PS00141">
    <property type="entry name" value="ASP_PROTEASE"/>
    <property type="match status" value="1"/>
</dbReference>
<dbReference type="InterPro" id="IPR001969">
    <property type="entry name" value="Aspartic_peptidase_AS"/>
</dbReference>
<dbReference type="NCBIfam" id="TIGR02281">
    <property type="entry name" value="clan_AA_DTGA"/>
    <property type="match status" value="1"/>
</dbReference>
<dbReference type="InterPro" id="IPR021109">
    <property type="entry name" value="Peptidase_aspartic_dom_sf"/>
</dbReference>